<dbReference type="PROSITE" id="PS50089">
    <property type="entry name" value="ZF_RING_2"/>
    <property type="match status" value="1"/>
</dbReference>
<dbReference type="InterPro" id="IPR001841">
    <property type="entry name" value="Znf_RING"/>
</dbReference>
<dbReference type="AlphaFoldDB" id="A0A6F9DW85"/>
<feature type="compositionally biased region" description="Low complexity" evidence="5">
    <location>
        <begin position="184"/>
        <end position="193"/>
    </location>
</feature>
<dbReference type="Pfam" id="PF00097">
    <property type="entry name" value="zf-C3HC4"/>
    <property type="match status" value="1"/>
</dbReference>
<name>A0A6F9DW85_9ASCI</name>
<dbReference type="InterPro" id="IPR017907">
    <property type="entry name" value="Znf_RING_CS"/>
</dbReference>
<dbReference type="Gene3D" id="3.30.40.10">
    <property type="entry name" value="Zinc/RING finger domain, C3HC4 (zinc finger)"/>
    <property type="match status" value="1"/>
</dbReference>
<proteinExistence type="evidence at transcript level"/>
<accession>A0A6F9DW85</accession>
<dbReference type="SUPFAM" id="SSF57850">
    <property type="entry name" value="RING/U-box"/>
    <property type="match status" value="1"/>
</dbReference>
<sequence>MASGSVLQSKLREDLLTCPICCSQYVEPKVLKCQHSFCCRCLKGCLKAGAMGKRSVKCAVCRKSTTLTKKGVNDIPSNYVILGLMQMLKDHKDAPAKSRPTKSEKPVKTQQKASKPATAGLSKVVQKAVKAGKAKDRNDNKRMTKRKVESDSEDDDTESAESDSETSESSSLDEFTPADDTSTAESDMTSSLSDSDDDEDSSDDEADDDAVPDTPTMKSSQGIKKGMKICVFNKKGKPFQGTVRVLERVKHKTPGQARVYAGIELEKENSRLNTPDLDDMEDTYLYNWLMDYDFPCAVVRVDQCCPSKLLSDLLPVRK</sequence>
<evidence type="ECO:0000256" key="3">
    <source>
        <dbReference type="ARBA" id="ARBA00022833"/>
    </source>
</evidence>
<feature type="domain" description="RING-type" evidence="6">
    <location>
        <begin position="18"/>
        <end position="62"/>
    </location>
</feature>
<evidence type="ECO:0000256" key="2">
    <source>
        <dbReference type="ARBA" id="ARBA00022771"/>
    </source>
</evidence>
<evidence type="ECO:0000256" key="1">
    <source>
        <dbReference type="ARBA" id="ARBA00022723"/>
    </source>
</evidence>
<reference evidence="7" key="1">
    <citation type="submission" date="2020-04" db="EMBL/GenBank/DDBJ databases">
        <authorList>
            <person name="Neveu A P."/>
        </authorList>
    </citation>
    <scope>NUCLEOTIDE SEQUENCE</scope>
    <source>
        <tissue evidence="7">Whole embryo</tissue>
    </source>
</reference>
<evidence type="ECO:0000259" key="6">
    <source>
        <dbReference type="PROSITE" id="PS50089"/>
    </source>
</evidence>
<dbReference type="InterPro" id="IPR051435">
    <property type="entry name" value="RING_finger_E3_ubiq-ligases"/>
</dbReference>
<dbReference type="GO" id="GO:0008270">
    <property type="term" value="F:zinc ion binding"/>
    <property type="evidence" value="ECO:0007669"/>
    <property type="project" value="UniProtKB-KW"/>
</dbReference>
<dbReference type="InterPro" id="IPR018957">
    <property type="entry name" value="Znf_C3HC4_RING-type"/>
</dbReference>
<dbReference type="GO" id="GO:0061630">
    <property type="term" value="F:ubiquitin protein ligase activity"/>
    <property type="evidence" value="ECO:0007669"/>
    <property type="project" value="TreeGrafter"/>
</dbReference>
<gene>
    <name evidence="7" type="primary">Trim13</name>
</gene>
<dbReference type="EMBL" id="LR791374">
    <property type="protein sequence ID" value="CAB3267236.1"/>
    <property type="molecule type" value="mRNA"/>
</dbReference>
<evidence type="ECO:0000256" key="5">
    <source>
        <dbReference type="SAM" id="MobiDB-lite"/>
    </source>
</evidence>
<protein>
    <submittedName>
        <fullName evidence="7">Putative E3 ubiquitin-protein ligase RING1a</fullName>
    </submittedName>
</protein>
<evidence type="ECO:0000256" key="4">
    <source>
        <dbReference type="PROSITE-ProRule" id="PRU00175"/>
    </source>
</evidence>
<organism evidence="7">
    <name type="scientific">Phallusia mammillata</name>
    <dbReference type="NCBI Taxonomy" id="59560"/>
    <lineage>
        <taxon>Eukaryota</taxon>
        <taxon>Metazoa</taxon>
        <taxon>Chordata</taxon>
        <taxon>Tunicata</taxon>
        <taxon>Ascidiacea</taxon>
        <taxon>Phlebobranchia</taxon>
        <taxon>Ascidiidae</taxon>
        <taxon>Phallusia</taxon>
    </lineage>
</organism>
<keyword evidence="2 4" id="KW-0863">Zinc-finger</keyword>
<feature type="compositionally biased region" description="Acidic residues" evidence="5">
    <location>
        <begin position="151"/>
        <end position="166"/>
    </location>
</feature>
<keyword evidence="3" id="KW-0862">Zinc</keyword>
<keyword evidence="1" id="KW-0479">Metal-binding</keyword>
<dbReference type="SMART" id="SM00184">
    <property type="entry name" value="RING"/>
    <property type="match status" value="1"/>
</dbReference>
<feature type="compositionally biased region" description="Acidic residues" evidence="5">
    <location>
        <begin position="194"/>
        <end position="211"/>
    </location>
</feature>
<dbReference type="PROSITE" id="PS00518">
    <property type="entry name" value="ZF_RING_1"/>
    <property type="match status" value="1"/>
</dbReference>
<dbReference type="GO" id="GO:0016567">
    <property type="term" value="P:protein ubiquitination"/>
    <property type="evidence" value="ECO:0007669"/>
    <property type="project" value="TreeGrafter"/>
</dbReference>
<dbReference type="PANTHER" id="PTHR22791:SF6">
    <property type="entry name" value="RING-TYPE DOMAIN-CONTAINING PROTEIN"/>
    <property type="match status" value="1"/>
</dbReference>
<dbReference type="PANTHER" id="PTHR22791">
    <property type="entry name" value="RING-TYPE DOMAIN-CONTAINING PROTEIN"/>
    <property type="match status" value="1"/>
</dbReference>
<feature type="compositionally biased region" description="Basic and acidic residues" evidence="5">
    <location>
        <begin position="133"/>
        <end position="150"/>
    </location>
</feature>
<dbReference type="InterPro" id="IPR013083">
    <property type="entry name" value="Znf_RING/FYVE/PHD"/>
</dbReference>
<evidence type="ECO:0000313" key="7">
    <source>
        <dbReference type="EMBL" id="CAB3267236.1"/>
    </source>
</evidence>
<feature type="region of interest" description="Disordered" evidence="5">
    <location>
        <begin position="91"/>
        <end position="222"/>
    </location>
</feature>
<feature type="compositionally biased region" description="Basic and acidic residues" evidence="5">
    <location>
        <begin position="91"/>
        <end position="107"/>
    </location>
</feature>